<keyword evidence="3" id="KW-1185">Reference proteome</keyword>
<name>A0ABS4RDT3_9BACI</name>
<dbReference type="RefSeq" id="WP_162840472.1">
    <property type="nucleotide sequence ID" value="NZ_JAGIKZ010000007.1"/>
</dbReference>
<reference evidence="2 3" key="1">
    <citation type="submission" date="2021-03" db="EMBL/GenBank/DDBJ databases">
        <title>Genomic Encyclopedia of Type Strains, Phase IV (KMG-IV): sequencing the most valuable type-strain genomes for metagenomic binning, comparative biology and taxonomic classification.</title>
        <authorList>
            <person name="Goeker M."/>
        </authorList>
    </citation>
    <scope>NUCLEOTIDE SEQUENCE [LARGE SCALE GENOMIC DNA]</scope>
    <source>
        <strain evidence="2 3">DSM 26675</strain>
    </source>
</reference>
<evidence type="ECO:0000256" key="1">
    <source>
        <dbReference type="SAM" id="Phobius"/>
    </source>
</evidence>
<organism evidence="2 3">
    <name type="scientific">Cytobacillus eiseniae</name>
    <dbReference type="NCBI Taxonomy" id="762947"/>
    <lineage>
        <taxon>Bacteria</taxon>
        <taxon>Bacillati</taxon>
        <taxon>Bacillota</taxon>
        <taxon>Bacilli</taxon>
        <taxon>Bacillales</taxon>
        <taxon>Bacillaceae</taxon>
        <taxon>Cytobacillus</taxon>
    </lineage>
</organism>
<keyword evidence="1" id="KW-0812">Transmembrane</keyword>
<dbReference type="EMBL" id="JAGIKZ010000007">
    <property type="protein sequence ID" value="MBP2241060.1"/>
    <property type="molecule type" value="Genomic_DNA"/>
</dbReference>
<evidence type="ECO:0000313" key="3">
    <source>
        <dbReference type="Proteomes" id="UP001519293"/>
    </source>
</evidence>
<sequence>MAATSAIGLLSLLFTIAIPVSIVFLLLWIYQIKRNTEIQVAQNKEIFQLLTKEKIQ</sequence>
<dbReference type="Proteomes" id="UP001519293">
    <property type="component" value="Unassembled WGS sequence"/>
</dbReference>
<keyword evidence="1" id="KW-1133">Transmembrane helix</keyword>
<feature type="transmembrane region" description="Helical" evidence="1">
    <location>
        <begin position="6"/>
        <end position="30"/>
    </location>
</feature>
<gene>
    <name evidence="2" type="ORF">J2Z40_001622</name>
</gene>
<comment type="caution">
    <text evidence="2">The sequence shown here is derived from an EMBL/GenBank/DDBJ whole genome shotgun (WGS) entry which is preliminary data.</text>
</comment>
<keyword evidence="1" id="KW-0472">Membrane</keyword>
<protein>
    <submittedName>
        <fullName evidence="2">4-hydroxybenzoate polyprenyltransferase</fullName>
    </submittedName>
</protein>
<accession>A0ABS4RDT3</accession>
<evidence type="ECO:0000313" key="2">
    <source>
        <dbReference type="EMBL" id="MBP2241060.1"/>
    </source>
</evidence>
<proteinExistence type="predicted"/>